<dbReference type="AlphaFoldDB" id="A0A939HEH9"/>
<accession>A0A939HEH9</accession>
<keyword evidence="3" id="KW-0808">Transferase</keyword>
<feature type="domain" description="Acyltransferase 3" evidence="2">
    <location>
        <begin position="18"/>
        <end position="347"/>
    </location>
</feature>
<keyword evidence="4" id="KW-1185">Reference proteome</keyword>
<dbReference type="RefSeq" id="WP_207615522.1">
    <property type="nucleotide sequence ID" value="NZ_JAFNLL010000012.1"/>
</dbReference>
<comment type="caution">
    <text evidence="3">The sequence shown here is derived from an EMBL/GenBank/DDBJ whole genome shotgun (WGS) entry which is preliminary data.</text>
</comment>
<dbReference type="PANTHER" id="PTHR23028:SF53">
    <property type="entry name" value="ACYL_TRANSF_3 DOMAIN-CONTAINING PROTEIN"/>
    <property type="match status" value="1"/>
</dbReference>
<dbReference type="Pfam" id="PF01757">
    <property type="entry name" value="Acyl_transf_3"/>
    <property type="match status" value="1"/>
</dbReference>
<feature type="transmembrane region" description="Helical" evidence="1">
    <location>
        <begin position="168"/>
        <end position="189"/>
    </location>
</feature>
<dbReference type="InterPro" id="IPR002656">
    <property type="entry name" value="Acyl_transf_3_dom"/>
</dbReference>
<reference evidence="3" key="1">
    <citation type="submission" date="2021-03" db="EMBL/GenBank/DDBJ databases">
        <title>A new species, PO-11, isolated from a karst cave deposit.</title>
        <authorList>
            <person name="Zhaoxiaoyong W."/>
        </authorList>
    </citation>
    <scope>NUCLEOTIDE SEQUENCE</scope>
    <source>
        <strain evidence="3">PO-11</strain>
    </source>
</reference>
<feature type="transmembrane region" description="Helical" evidence="1">
    <location>
        <begin position="201"/>
        <end position="217"/>
    </location>
</feature>
<keyword evidence="3" id="KW-0012">Acyltransferase</keyword>
<evidence type="ECO:0000313" key="4">
    <source>
        <dbReference type="Proteomes" id="UP000664164"/>
    </source>
</evidence>
<proteinExistence type="predicted"/>
<feature type="transmembrane region" description="Helical" evidence="1">
    <location>
        <begin position="333"/>
        <end position="351"/>
    </location>
</feature>
<name>A0A939HEH9_9MICC</name>
<sequence>MNNEAKIAAKGVSRFSHIDAVRAFAVMLVVVSHADLGAYVPGGAGVTIFFTISGFIITFVLLRERDREGAFSISRFYLKRVLKLLPPLILIIVIPSVIYSLFARIDWFAVMGQIFFFYNWLRIYADVDVLPGSGITWSLAIEEQFYICFALIWLCFVRFRHSLAILQVASLLVIAWALVARIALAGAALPNRIEFGTDTRLDSIAIGILCAIAYSGISGNRRRRSKAFRHSVRLNHSLVPVLAGAVFLTATAIQNEFFSETFKYTLQSAAVGLLLLYGMSKPSGIVGRAYLSVCDLRVVQIIGLASYSIYLIHVPIYRLIVYVLPDLDARISIPLRITLATAAGVLVWKLVETPIERFKTKSLSPKNPTIVGDARLVANATRL</sequence>
<feature type="transmembrane region" description="Helical" evidence="1">
    <location>
        <begin position="84"/>
        <end position="102"/>
    </location>
</feature>
<feature type="transmembrane region" description="Helical" evidence="1">
    <location>
        <begin position="301"/>
        <end position="321"/>
    </location>
</feature>
<dbReference type="Proteomes" id="UP000664164">
    <property type="component" value="Unassembled WGS sequence"/>
</dbReference>
<dbReference type="PANTHER" id="PTHR23028">
    <property type="entry name" value="ACETYLTRANSFERASE"/>
    <property type="match status" value="1"/>
</dbReference>
<dbReference type="EMBL" id="JAFNLL010000012">
    <property type="protein sequence ID" value="MBO1267724.1"/>
    <property type="molecule type" value="Genomic_DNA"/>
</dbReference>
<gene>
    <name evidence="3" type="ORF">J1902_06965</name>
</gene>
<protein>
    <submittedName>
        <fullName evidence="3">Acyltransferase</fullName>
    </submittedName>
</protein>
<keyword evidence="1" id="KW-0472">Membrane</keyword>
<dbReference type="GO" id="GO:0016747">
    <property type="term" value="F:acyltransferase activity, transferring groups other than amino-acyl groups"/>
    <property type="evidence" value="ECO:0007669"/>
    <property type="project" value="InterPro"/>
</dbReference>
<dbReference type="InterPro" id="IPR050879">
    <property type="entry name" value="Acyltransferase_3"/>
</dbReference>
<feature type="transmembrane region" description="Helical" evidence="1">
    <location>
        <begin position="135"/>
        <end position="156"/>
    </location>
</feature>
<organism evidence="3 4">
    <name type="scientific">Arthrobacter cavernae</name>
    <dbReference type="NCBI Taxonomy" id="2817681"/>
    <lineage>
        <taxon>Bacteria</taxon>
        <taxon>Bacillati</taxon>
        <taxon>Actinomycetota</taxon>
        <taxon>Actinomycetes</taxon>
        <taxon>Micrococcales</taxon>
        <taxon>Micrococcaceae</taxon>
        <taxon>Arthrobacter</taxon>
    </lineage>
</organism>
<evidence type="ECO:0000313" key="3">
    <source>
        <dbReference type="EMBL" id="MBO1267724.1"/>
    </source>
</evidence>
<feature type="transmembrane region" description="Helical" evidence="1">
    <location>
        <begin position="238"/>
        <end position="258"/>
    </location>
</feature>
<evidence type="ECO:0000256" key="1">
    <source>
        <dbReference type="SAM" id="Phobius"/>
    </source>
</evidence>
<keyword evidence="1" id="KW-1133">Transmembrane helix</keyword>
<evidence type="ECO:0000259" key="2">
    <source>
        <dbReference type="Pfam" id="PF01757"/>
    </source>
</evidence>
<keyword evidence="1" id="KW-0812">Transmembrane</keyword>
<dbReference type="GO" id="GO:0016020">
    <property type="term" value="C:membrane"/>
    <property type="evidence" value="ECO:0007669"/>
    <property type="project" value="TreeGrafter"/>
</dbReference>
<dbReference type="GO" id="GO:0009103">
    <property type="term" value="P:lipopolysaccharide biosynthetic process"/>
    <property type="evidence" value="ECO:0007669"/>
    <property type="project" value="TreeGrafter"/>
</dbReference>
<feature type="transmembrane region" description="Helical" evidence="1">
    <location>
        <begin position="20"/>
        <end position="40"/>
    </location>
</feature>
<feature type="transmembrane region" description="Helical" evidence="1">
    <location>
        <begin position="264"/>
        <end position="280"/>
    </location>
</feature>
<feature type="transmembrane region" description="Helical" evidence="1">
    <location>
        <begin position="46"/>
        <end position="63"/>
    </location>
</feature>